<dbReference type="InParanoid" id="A0A3Q1HCT7"/>
<feature type="domain" description="Ig-like" evidence="3">
    <location>
        <begin position="32"/>
        <end position="100"/>
    </location>
</feature>
<dbReference type="InterPro" id="IPR013783">
    <property type="entry name" value="Ig-like_fold"/>
</dbReference>
<dbReference type="PANTHER" id="PTHR46013">
    <property type="entry name" value="VASCULAR CELL ADHESION MOLECULE 1"/>
    <property type="match status" value="1"/>
</dbReference>
<organism evidence="4 5">
    <name type="scientific">Anabas testudineus</name>
    <name type="common">Climbing perch</name>
    <name type="synonym">Anthias testudineus</name>
    <dbReference type="NCBI Taxonomy" id="64144"/>
    <lineage>
        <taxon>Eukaryota</taxon>
        <taxon>Metazoa</taxon>
        <taxon>Chordata</taxon>
        <taxon>Craniata</taxon>
        <taxon>Vertebrata</taxon>
        <taxon>Euteleostomi</taxon>
        <taxon>Actinopterygii</taxon>
        <taxon>Neopterygii</taxon>
        <taxon>Teleostei</taxon>
        <taxon>Neoteleostei</taxon>
        <taxon>Acanthomorphata</taxon>
        <taxon>Anabantaria</taxon>
        <taxon>Anabantiformes</taxon>
        <taxon>Anabantoidei</taxon>
        <taxon>Anabantidae</taxon>
        <taxon>Anabas</taxon>
    </lineage>
</organism>
<dbReference type="InterPro" id="IPR036179">
    <property type="entry name" value="Ig-like_dom_sf"/>
</dbReference>
<dbReference type="Pfam" id="PF13895">
    <property type="entry name" value="Ig_2"/>
    <property type="match status" value="1"/>
</dbReference>
<evidence type="ECO:0000256" key="2">
    <source>
        <dbReference type="SAM" id="Phobius"/>
    </source>
</evidence>
<dbReference type="Ensembl" id="ENSATET00000005217.3">
    <property type="protein sequence ID" value="ENSATEP00000005134.1"/>
    <property type="gene ID" value="ENSATEG00000003632.3"/>
</dbReference>
<dbReference type="AlphaFoldDB" id="A0A3Q1HCT7"/>
<feature type="domain" description="Ig-like" evidence="3">
    <location>
        <begin position="409"/>
        <end position="500"/>
    </location>
</feature>
<reference evidence="4" key="3">
    <citation type="submission" date="2025-09" db="UniProtKB">
        <authorList>
            <consortium name="Ensembl"/>
        </authorList>
    </citation>
    <scope>IDENTIFICATION</scope>
</reference>
<feature type="transmembrane region" description="Helical" evidence="2">
    <location>
        <begin position="508"/>
        <end position="532"/>
    </location>
</feature>
<dbReference type="SMART" id="SM00409">
    <property type="entry name" value="IG"/>
    <property type="match status" value="3"/>
</dbReference>
<reference evidence="4" key="2">
    <citation type="submission" date="2025-08" db="UniProtKB">
        <authorList>
            <consortium name="Ensembl"/>
        </authorList>
    </citation>
    <scope>IDENTIFICATION</scope>
</reference>
<sequence>MKTVAEAGYVLMGFILYLSGVYGQTKTICALKGSSVDLPCAAKNPTSSTKWFAAHWNGSMIVQNELPADGNRVTYNMSEESQPTLRINDLRESDGRSYCCEESVKLCWQNAIQLNVSDLQVMVFPTTEGQSVTLMCSTSCPLTENPAAYIWYRNREFLYEDWSPWYQELVNSDETVTYSCAIKGYEDLRAPNVSVDSVTSTCFKVTYAGGRMCSHWKKSEDEPCSITYPSEVFVQPIPIETLGRVTLTCSTNCTLTTTQPAYTWYRNRCKYFESHHLVCRTSLNASISCAVKGLEQLHSAEVCVADKNCWTVNYPNRRICALKSSSVNILGQYSHPKDQQPKSKSWYKKSISGEGQAKKLKEIPRRVEYRDKVKNHHSLWLNNLQQTDSAEYTFRLQKDNDECKSPELPGVTLIVTDLKVKLHPEVVTEGQRVTLTCSTSCPLSGDTTYIWFLNGQPLTLPENQSKQLVLDPVNRQHAGYYSCAVESGKRNISSTDKALTVLRITGDLMLAAAAGAGAALLVIIPLTVLCCIRIRRRKTSSKPPRPPRASQNKDQLNSSPLYENISAQPKEQDDHHYSRLVFSRNHTEDLYSTIESVSSR</sequence>
<dbReference type="RefSeq" id="XP_026216610.1">
    <property type="nucleotide sequence ID" value="XM_026360825.1"/>
</dbReference>
<dbReference type="GeneID" id="113162600"/>
<keyword evidence="2" id="KW-0812">Transmembrane</keyword>
<reference evidence="4" key="1">
    <citation type="submission" date="2021-04" db="EMBL/GenBank/DDBJ databases">
        <authorList>
            <consortium name="Wellcome Sanger Institute Data Sharing"/>
        </authorList>
    </citation>
    <scope>NUCLEOTIDE SEQUENCE [LARGE SCALE GENOMIC DNA]</scope>
</reference>
<evidence type="ECO:0000313" key="4">
    <source>
        <dbReference type="Ensembl" id="ENSATEP00000005134.1"/>
    </source>
</evidence>
<dbReference type="InterPro" id="IPR003598">
    <property type="entry name" value="Ig_sub2"/>
</dbReference>
<evidence type="ECO:0000256" key="1">
    <source>
        <dbReference type="SAM" id="MobiDB-lite"/>
    </source>
</evidence>
<dbReference type="InterPro" id="IPR007110">
    <property type="entry name" value="Ig-like_dom"/>
</dbReference>
<dbReference type="Proteomes" id="UP000265040">
    <property type="component" value="Chromosome 1"/>
</dbReference>
<dbReference type="PANTHER" id="PTHR46013:SF4">
    <property type="entry name" value="B-CELL RECEPTOR CD22-RELATED"/>
    <property type="match status" value="1"/>
</dbReference>
<accession>A0A3Q1HCT7</accession>
<keyword evidence="2" id="KW-1133">Transmembrane helix</keyword>
<dbReference type="OMA" id="NISSEYW"/>
<dbReference type="PROSITE" id="PS50835">
    <property type="entry name" value="IG_LIKE"/>
    <property type="match status" value="3"/>
</dbReference>
<dbReference type="GeneTree" id="ENSGT00940000169291"/>
<dbReference type="InterPro" id="IPR003599">
    <property type="entry name" value="Ig_sub"/>
</dbReference>
<dbReference type="Gene3D" id="2.60.40.10">
    <property type="entry name" value="Immunoglobulins"/>
    <property type="match status" value="4"/>
</dbReference>
<dbReference type="STRING" id="64144.ENSATEP00000005134"/>
<feature type="region of interest" description="Disordered" evidence="1">
    <location>
        <begin position="539"/>
        <end position="578"/>
    </location>
</feature>
<proteinExistence type="predicted"/>
<feature type="domain" description="Ig-like" evidence="3">
    <location>
        <begin position="128"/>
        <end position="196"/>
    </location>
</feature>
<dbReference type="OrthoDB" id="6780341at2759"/>
<dbReference type="SUPFAM" id="SSF48726">
    <property type="entry name" value="Immunoglobulin"/>
    <property type="match status" value="3"/>
</dbReference>
<name>A0A3Q1HCT7_ANATE</name>
<evidence type="ECO:0000313" key="5">
    <source>
        <dbReference type="Proteomes" id="UP000265040"/>
    </source>
</evidence>
<keyword evidence="5" id="KW-1185">Reference proteome</keyword>
<dbReference type="SMART" id="SM00408">
    <property type="entry name" value="IGc2"/>
    <property type="match status" value="2"/>
</dbReference>
<feature type="compositionally biased region" description="Polar residues" evidence="1">
    <location>
        <begin position="549"/>
        <end position="569"/>
    </location>
</feature>
<evidence type="ECO:0000259" key="3">
    <source>
        <dbReference type="PROSITE" id="PS50835"/>
    </source>
</evidence>
<protein>
    <recommendedName>
        <fullName evidence="3">Ig-like domain-containing protein</fullName>
    </recommendedName>
</protein>
<keyword evidence="2" id="KW-0472">Membrane</keyword>